<evidence type="ECO:0000256" key="4">
    <source>
        <dbReference type="ARBA" id="ARBA00074358"/>
    </source>
</evidence>
<organism evidence="8 9">
    <name type="scientific">Bos mutus grunniens</name>
    <name type="common">Wild yak</name>
    <name type="synonym">Bos grunniens</name>
    <dbReference type="NCBI Taxonomy" id="30521"/>
    <lineage>
        <taxon>Eukaryota</taxon>
        <taxon>Metazoa</taxon>
        <taxon>Chordata</taxon>
        <taxon>Craniata</taxon>
        <taxon>Vertebrata</taxon>
        <taxon>Euteleostomi</taxon>
        <taxon>Mammalia</taxon>
        <taxon>Eutheria</taxon>
        <taxon>Laurasiatheria</taxon>
        <taxon>Artiodactyla</taxon>
        <taxon>Ruminantia</taxon>
        <taxon>Pecora</taxon>
        <taxon>Bovidae</taxon>
        <taxon>Bovinae</taxon>
        <taxon>Bos</taxon>
    </lineage>
</organism>
<evidence type="ECO:0000256" key="2">
    <source>
        <dbReference type="ARBA" id="ARBA00053379"/>
    </source>
</evidence>
<dbReference type="AlphaFoldDB" id="A0A8B9WRX1"/>
<evidence type="ECO:0000256" key="3">
    <source>
        <dbReference type="ARBA" id="ARBA00066073"/>
    </source>
</evidence>
<reference evidence="8" key="3">
    <citation type="submission" date="2025-09" db="UniProtKB">
        <authorList>
            <consortium name="Ensembl"/>
        </authorList>
    </citation>
    <scope>IDENTIFICATION</scope>
</reference>
<feature type="compositionally biased region" description="Basic and acidic residues" evidence="6">
    <location>
        <begin position="120"/>
        <end position="156"/>
    </location>
</feature>
<evidence type="ECO:0000256" key="1">
    <source>
        <dbReference type="ARBA" id="ARBA00023186"/>
    </source>
</evidence>
<comment type="subunit">
    <text evidence="3">Interacts with HSPA8. Interacts with TPH1. Interacts with TPH2.</text>
</comment>
<dbReference type="GO" id="GO:0005737">
    <property type="term" value="C:cytoplasm"/>
    <property type="evidence" value="ECO:0007669"/>
    <property type="project" value="TreeGrafter"/>
</dbReference>
<evidence type="ECO:0000256" key="6">
    <source>
        <dbReference type="SAM" id="MobiDB-lite"/>
    </source>
</evidence>
<dbReference type="PANTHER" id="PTHR44500">
    <property type="entry name" value="DNAJ HOMOLOG SUBFAMILY C MEMBER 12"/>
    <property type="match status" value="1"/>
</dbReference>
<dbReference type="Ensembl" id="ENSBGRT00000013538.1">
    <property type="protein sequence ID" value="ENSBGRP00000011735.1"/>
    <property type="gene ID" value="ENSBGRG00000007326.1"/>
</dbReference>
<dbReference type="InterPro" id="IPR001623">
    <property type="entry name" value="DnaJ_domain"/>
</dbReference>
<dbReference type="InterPro" id="IPR029827">
    <property type="entry name" value="JDP1-like"/>
</dbReference>
<reference evidence="8" key="2">
    <citation type="submission" date="2025-08" db="UniProtKB">
        <authorList>
            <consortium name="Ensembl"/>
        </authorList>
    </citation>
    <scope>IDENTIFICATION</scope>
</reference>
<keyword evidence="9" id="KW-1185">Reference proteome</keyword>
<sequence length="223" mass="25365">MDAILNYKSEDTEDYYTLLGCDELSSVEQILAEFKVRALECHPDKHPENSKAVETFQKLQKAKDILTNEASRARYDHWRRSQMSMSFQQWETLSDSVKMSMHWAVRGKKDLMLEESDQTPTDKIENEEQDEQKEIKKEEFGSTTEKMEQKESKSVEKSFSPQNPDSPGKSCHVVCRTAAATAAKSLQSCLTLCDPIDSSPRGSSVPGILQARTLEWVAIFFNA</sequence>
<comment type="function">
    <text evidence="2">Probable co-chaperone that participates in the proper folding of biopterin-dependent aromatic amino acid hydroxylases, which include phenylalanine-4-hydroxylase (PAH), tyrosine 3-monooxygenase (TH) and peripheral and neuronal tryptophan hydroxylases (TPH1 and TPH2).</text>
</comment>
<protein>
    <recommendedName>
        <fullName evidence="4">DnaJ homolog subfamily C member 12</fullName>
    </recommendedName>
    <alternativeName>
        <fullName evidence="5">J domain-containing protein 1</fullName>
    </alternativeName>
</protein>
<dbReference type="GeneTree" id="ENSGT00940000159378"/>
<evidence type="ECO:0000256" key="5">
    <source>
        <dbReference type="ARBA" id="ARBA00076580"/>
    </source>
</evidence>
<dbReference type="PANTHER" id="PTHR44500:SF1">
    <property type="entry name" value="DNAJ HOMOLOG SUBFAMILY C MEMBER 12"/>
    <property type="match status" value="1"/>
</dbReference>
<feature type="domain" description="J" evidence="7">
    <location>
        <begin position="14"/>
        <end position="79"/>
    </location>
</feature>
<dbReference type="Pfam" id="PF00226">
    <property type="entry name" value="DnaJ"/>
    <property type="match status" value="1"/>
</dbReference>
<dbReference type="SUPFAM" id="SSF46565">
    <property type="entry name" value="Chaperone J-domain"/>
    <property type="match status" value="1"/>
</dbReference>
<dbReference type="Proteomes" id="UP000694520">
    <property type="component" value="Chromosome 27"/>
</dbReference>
<name>A0A8B9WRX1_BOSMU</name>
<dbReference type="PRINTS" id="PR00625">
    <property type="entry name" value="JDOMAIN"/>
</dbReference>
<evidence type="ECO:0000313" key="9">
    <source>
        <dbReference type="Proteomes" id="UP000694520"/>
    </source>
</evidence>
<dbReference type="SMART" id="SM00271">
    <property type="entry name" value="DnaJ"/>
    <property type="match status" value="1"/>
</dbReference>
<keyword evidence="1" id="KW-0143">Chaperone</keyword>
<evidence type="ECO:0000313" key="8">
    <source>
        <dbReference type="Ensembl" id="ENSBGRP00000011735.1"/>
    </source>
</evidence>
<dbReference type="InterPro" id="IPR036869">
    <property type="entry name" value="J_dom_sf"/>
</dbReference>
<accession>A0A8B9WRX1</accession>
<evidence type="ECO:0000259" key="7">
    <source>
        <dbReference type="PROSITE" id="PS50076"/>
    </source>
</evidence>
<reference evidence="8" key="1">
    <citation type="submission" date="2019-05" db="EMBL/GenBank/DDBJ databases">
        <authorList>
            <person name="Zhang S."/>
            <person name="Liu J."/>
        </authorList>
    </citation>
    <scope>NUCLEOTIDE SEQUENCE [LARGE SCALE GENOMIC DNA]</scope>
</reference>
<proteinExistence type="predicted"/>
<feature type="region of interest" description="Disordered" evidence="6">
    <location>
        <begin position="111"/>
        <end position="170"/>
    </location>
</feature>
<gene>
    <name evidence="8" type="primary">DNAJC12</name>
</gene>
<dbReference type="PROSITE" id="PS50076">
    <property type="entry name" value="DNAJ_2"/>
    <property type="match status" value="1"/>
</dbReference>
<dbReference type="CDD" id="cd06257">
    <property type="entry name" value="DnaJ"/>
    <property type="match status" value="1"/>
</dbReference>
<dbReference type="Gene3D" id="1.10.287.110">
    <property type="entry name" value="DnaJ domain"/>
    <property type="match status" value="1"/>
</dbReference>
<dbReference type="FunFam" id="1.10.287.110:FF:000049">
    <property type="entry name" value="DnaJ homolog subfamily C member 12"/>
    <property type="match status" value="1"/>
</dbReference>